<dbReference type="Pfam" id="PF05841">
    <property type="entry name" value="Apc15p"/>
    <property type="match status" value="1"/>
</dbReference>
<dbReference type="Proteomes" id="UP000243723">
    <property type="component" value="Unassembled WGS sequence"/>
</dbReference>
<feature type="region of interest" description="Disordered" evidence="1">
    <location>
        <begin position="276"/>
        <end position="381"/>
    </location>
</feature>
<feature type="compositionally biased region" description="Low complexity" evidence="1">
    <location>
        <begin position="343"/>
        <end position="374"/>
    </location>
</feature>
<gene>
    <name evidence="2" type="ORF">B9Z65_9067</name>
</gene>
<accession>A0A2P8ABL2</accession>
<keyword evidence="3" id="KW-1185">Reference proteome</keyword>
<feature type="compositionally biased region" description="Low complexity" evidence="1">
    <location>
        <begin position="39"/>
        <end position="52"/>
    </location>
</feature>
<evidence type="ECO:0000313" key="2">
    <source>
        <dbReference type="EMBL" id="PSK57865.1"/>
    </source>
</evidence>
<dbReference type="AlphaFoldDB" id="A0A2P8ABL2"/>
<organism evidence="2 3">
    <name type="scientific">Elsinoe australis</name>
    <dbReference type="NCBI Taxonomy" id="40998"/>
    <lineage>
        <taxon>Eukaryota</taxon>
        <taxon>Fungi</taxon>
        <taxon>Dikarya</taxon>
        <taxon>Ascomycota</taxon>
        <taxon>Pezizomycotina</taxon>
        <taxon>Dothideomycetes</taxon>
        <taxon>Dothideomycetidae</taxon>
        <taxon>Myriangiales</taxon>
        <taxon>Elsinoaceae</taxon>
        <taxon>Elsinoe</taxon>
    </lineage>
</organism>
<feature type="compositionally biased region" description="Basic and acidic residues" evidence="1">
    <location>
        <begin position="126"/>
        <end position="138"/>
    </location>
</feature>
<sequence>MFSLPLITPIHDFSLYLPHSQPTHPSDTHDNSNPSDPLAAAAAQQAQQQRRQNPPTNPFSPLAVLKADEDAIRKRKENIARFGSTWIKPPGVLKTLQAETEERAEREEQEMLARREQMMLDMQAQQEREEIRARREAGEMEEDEEEEGVDLDDEVPDADEGDVSSEEEDDEGEESDEGMEDEEQDLDADVLDGSGMGMERDLDMSVPEGIDSTEGDVTFNDGSLIEGSMFVDSRMGEDAENEEVVREIAEQERYARIEEAELTGAAQEEYDLGIEGNLDNSVPEAGVYEHTDTELEDDSSEEEESFMAPPARPEPQRRTSGRTGLFDISRRTLGGRPSGGSTGSRSSLSNRDASSLLESSFVTSSPVMGRLRSGQGRGRGR</sequence>
<feature type="region of interest" description="Disordered" evidence="1">
    <location>
        <begin position="123"/>
        <end position="222"/>
    </location>
</feature>
<reference evidence="2 3" key="1">
    <citation type="submission" date="2017-05" db="EMBL/GenBank/DDBJ databases">
        <title>Draft genome sequence of Elsinoe australis.</title>
        <authorList>
            <person name="Cheng Q."/>
        </authorList>
    </citation>
    <scope>NUCLEOTIDE SEQUENCE [LARGE SCALE GENOMIC DNA]</scope>
    <source>
        <strain evidence="2 3">NL1</strain>
    </source>
</reference>
<dbReference type="STRING" id="40998.A0A2P8ABL2"/>
<evidence type="ECO:0000313" key="3">
    <source>
        <dbReference type="Proteomes" id="UP000243723"/>
    </source>
</evidence>
<proteinExistence type="predicted"/>
<comment type="caution">
    <text evidence="2">The sequence shown here is derived from an EMBL/GenBank/DDBJ whole genome shotgun (WGS) entry which is preliminary data.</text>
</comment>
<dbReference type="GO" id="GO:0031145">
    <property type="term" value="P:anaphase-promoting complex-dependent catabolic process"/>
    <property type="evidence" value="ECO:0007669"/>
    <property type="project" value="InterPro"/>
</dbReference>
<dbReference type="GO" id="GO:0005680">
    <property type="term" value="C:anaphase-promoting complex"/>
    <property type="evidence" value="ECO:0007669"/>
    <property type="project" value="InterPro"/>
</dbReference>
<feature type="compositionally biased region" description="Polar residues" evidence="1">
    <location>
        <begin position="20"/>
        <end position="35"/>
    </location>
</feature>
<dbReference type="EMBL" id="NHZQ01000037">
    <property type="protein sequence ID" value="PSK57865.1"/>
    <property type="molecule type" value="Genomic_DNA"/>
</dbReference>
<feature type="compositionally biased region" description="Acidic residues" evidence="1">
    <location>
        <begin position="139"/>
        <end position="190"/>
    </location>
</feature>
<evidence type="ECO:0000256" key="1">
    <source>
        <dbReference type="SAM" id="MobiDB-lite"/>
    </source>
</evidence>
<feature type="region of interest" description="Disordered" evidence="1">
    <location>
        <begin position="18"/>
        <end position="63"/>
    </location>
</feature>
<feature type="compositionally biased region" description="Acidic residues" evidence="1">
    <location>
        <begin position="294"/>
        <end position="305"/>
    </location>
</feature>
<evidence type="ECO:0008006" key="4">
    <source>
        <dbReference type="Google" id="ProtNLM"/>
    </source>
</evidence>
<protein>
    <recommendedName>
        <fullName evidence="4">Apc15p protein-domain-containing protein</fullName>
    </recommendedName>
</protein>
<dbReference type="OrthoDB" id="5320532at2759"/>
<dbReference type="InterPro" id="IPR008402">
    <property type="entry name" value="APC_su15/mnd2"/>
</dbReference>
<name>A0A2P8ABL2_9PEZI</name>